<dbReference type="Gene3D" id="1.25.10.20">
    <property type="entry name" value="Vitellinogen, superhelical"/>
    <property type="match status" value="1"/>
</dbReference>
<dbReference type="Proteomes" id="UP000695022">
    <property type="component" value="Unplaced"/>
</dbReference>
<dbReference type="Pfam" id="PF08742">
    <property type="entry name" value="C8"/>
    <property type="match status" value="1"/>
</dbReference>
<dbReference type="RefSeq" id="XP_014673849.1">
    <property type="nucleotide sequence ID" value="XM_014818363.1"/>
</dbReference>
<evidence type="ECO:0000259" key="9">
    <source>
        <dbReference type="PROSITE" id="PS51233"/>
    </source>
</evidence>
<dbReference type="SMART" id="SM00216">
    <property type="entry name" value="VWD"/>
    <property type="match status" value="1"/>
</dbReference>
<evidence type="ECO:0000313" key="10">
    <source>
        <dbReference type="Proteomes" id="UP000695022"/>
    </source>
</evidence>
<dbReference type="GeneID" id="106814086"/>
<dbReference type="InterPro" id="IPR011030">
    <property type="entry name" value="Lipovitellin_superhlx_dom"/>
</dbReference>
<feature type="domain" description="VWFD" evidence="9">
    <location>
        <begin position="4021"/>
        <end position="4189"/>
    </location>
</feature>
<dbReference type="InterPro" id="IPR050733">
    <property type="entry name" value="Vitellogenin/Apolipophorin"/>
</dbReference>
<dbReference type="InterPro" id="IPR001747">
    <property type="entry name" value="Vitellogenin_N"/>
</dbReference>
<dbReference type="Pfam" id="PF09172">
    <property type="entry name" value="Vit_open_b-sht"/>
    <property type="match status" value="1"/>
</dbReference>
<keyword evidence="10" id="KW-1185">Reference proteome</keyword>
<name>A0ABM1ENS8_PRICU</name>
<evidence type="ECO:0000256" key="4">
    <source>
        <dbReference type="ARBA" id="ARBA00023180"/>
    </source>
</evidence>
<feature type="chain" id="PRO_5047157768" evidence="7">
    <location>
        <begin position="24"/>
        <end position="4633"/>
    </location>
</feature>
<evidence type="ECO:0000256" key="7">
    <source>
        <dbReference type="SAM" id="SignalP"/>
    </source>
</evidence>
<evidence type="ECO:0000256" key="1">
    <source>
        <dbReference type="ARBA" id="ARBA00022729"/>
    </source>
</evidence>
<keyword evidence="4" id="KW-0325">Glycoprotein</keyword>
<accession>A0ABM1ENS8</accession>
<evidence type="ECO:0000313" key="11">
    <source>
        <dbReference type="RefSeq" id="XP_014673849.1"/>
    </source>
</evidence>
<evidence type="ECO:0000259" key="8">
    <source>
        <dbReference type="PROSITE" id="PS51211"/>
    </source>
</evidence>
<dbReference type="PANTHER" id="PTHR23345:SF15">
    <property type="entry name" value="VITELLOGENIN 1-RELATED"/>
    <property type="match status" value="1"/>
</dbReference>
<dbReference type="SMART" id="SM00832">
    <property type="entry name" value="C8"/>
    <property type="match status" value="1"/>
</dbReference>
<dbReference type="InterPro" id="IPR015819">
    <property type="entry name" value="Lipid_transp_b-sht_shell"/>
</dbReference>
<dbReference type="InterPro" id="IPR015255">
    <property type="entry name" value="Vitellinogen_open_b-sht"/>
</dbReference>
<keyword evidence="3" id="KW-1015">Disulfide bond</keyword>
<dbReference type="Pfam" id="PF00094">
    <property type="entry name" value="VWD"/>
    <property type="match status" value="1"/>
</dbReference>
<dbReference type="Gene3D" id="2.20.50.20">
    <property type="entry name" value="Lipovitellin. Chain A, domain 3"/>
    <property type="match status" value="1"/>
</dbReference>
<dbReference type="Pfam" id="PF01347">
    <property type="entry name" value="Vitellogenin_N"/>
    <property type="match status" value="1"/>
</dbReference>
<sequence length="4633" mass="529967">MEGARARAMILLALSMLVAKGLAVPLTTEYDNQCARTCVIPDEPNFRYAPGTTYVYRYEASTLTTLQGAIDEGSGLHIEATAEFQVLTPCDMVVKLKDVSLYETDPQDLDRKMLSSGTREFKQALEEEQLRFAFQNGRIDDICPTAGEKTWALNIKRGILSAFQNSMSNLNEDSHVTEMDVAGNCEAHYTVEEKYWDRTTINKTKQLTGCTERHGQLTSIQTSPYYVDSDIQSLPLIDSSHHCQQIINNKILNRAYCKESHLFKPFSKDQAGAVTTTKQTLTYMESYIGAQSRMDYITHRTTMLFDHKYNGEQNKNYENEAEMVLREICGKAGDDIRPETPHMFTSLVYKLRELSADRLRSIYGRIDNICPGHAKAKQFFLDAIPMVGTTGSVSMIRELISSGQVTGVEAEMWLTSLAFLKTINKNMILEITPLLTNRADRKTVLSITSMVHSYCKVNTACAEESEVQTVISALEGMINSRCMVRSRQESDQIVMALKGLGNMGRVISSLPTIKRCFQESSNPIDVRLAAIEAFRRLPCTTNRDELLATYVSPDEDTEVRIASYLSVMACPTPDTITKIKETLQKEEVNQVGSFVWTHLSNLKETSDPMKREIREILEDHTLQETFNKDSRKFSRFYEGSLFSEMLNTGAVAEGSIVFSPESYIPRSGKFNMTVDLFGNSINLFEIGGRLQGMEFLLEKFFGPNGYFPEERVTNLLEGRQKKTPVSKVHNQFGLDMDEPQGNAYVKIFGNELRYWDFHGMEELLTMKDTLNYMDLILELSKEQNFELTKSGIFLDTSLIVPTLTGLPMNLSVNGSLSMNIKVNGKMDIRQIVASPRSCDVHGEIKPSAAIEVSSVMSVDGFVTSTGLKMVSTLHSSTAAKGKLQMEDGETFKLNIDIPNEKMELFSVESKFFVLHKHQERPQRGLDANRIDAVKCTSDKFAKWFGVQLCGEIAYPQPSVMPNTPALPFRGPANAAVYLTKRDNSMTGYEFETRFNVKKVRVSGVTQRVYNARLAFDTPQSQINREWTTDLIVNQPEKSLTFNLRTPYKKMSANGNYQWTYAMKTLNGDVTIDERSRYGVAASLEVDEQPYSMRYTPSLTVTMSGVEPVNLQGSVLLKEKNGVTVDLSLLNAFSEPVILKGDIGPRGSRQYTAAIDFASPLLKTHLESLTTLLDTTYASRASIDYTLLDNPQYNVAWNSKARDMSTSSLLKMDIANDITFTQYPALNSHFSWEIQKTTGHVENSLEFNFGKYSRSDRDMLKITQIYNRAGKMTDQQLTGKIHVLWPRYSIDWEANIDHTNNPRVLSNLMTARYAPGKQVQTIINLKNENTRLTKLSGDIQVLYPDNHMRLMQSVEETALGQYTTETIAHTSPDKQVNIRNNYSNRGSGRMLRHEASTEISIPGYQPVQVSGSLNGDGTHYSTNAVYQYGNERYTVNGEYQKKAGDVHGVSGNLVFPRIRVAASGDLSTGVQKALTFDITLNDPYRRNSRHITLDTRGALSYSQATGSFDLKWDADRDQSQALRIETSMANTDNSYRAELEMSYPGRTIRSAFNTDFSGELMNGQLSSNAEFEWARGKRIAAGASFSSRVSRAVNELQASVGFTTPFRDYENWSLNASHFNDNTQFRCIGGFAWAPTQKVALNVNGKMTSPGYYTRNGATKVNLSGRFTSPFRNFENLSSTYTYGYENLEHSVHLDAQWTRRDRLTFDTTSKRLGDGSYDATARFTSPFTNFEELSTKYTSRDENKAKMVHFDVQWSPREKVNFDGSFKFLPTRGNLMETTAVFTSPFRGLEMIAFNGHHDNNNARWTSNYELQYNSRDKMSLEVAAVYPSVDNLELKVTSMNPLKNIELYGKHEWANGKSTSKAYLRMDDQKIAIEETVSYQMHGNNLNFNSMVKFTSPFKNFEEIVLTLRHESDSTTLNSQLMLTHPRNRHSLTLEYSNNGDSYNSLITSVLRTTSTMYGSSATDLKYTADALKYDVVFNMQLPETPKYTITNHFAYTPIVDGEFSVKFSNNKPGSYYGGKQEYELGWAYSTNSREGTRGTVYYVWNDQKTELNGRFQNIQNNYITLEASIKSPYSGYESLEMMTSFRNQGNSDMTGTFSFDWAPRKKIEFSARLLNAYKKKVTVTFSSPFENFETLMFNSNFVEAERGNYNGLVSFQWNSRDKVTVTGHLNQYQQLELGFTSPFRGFESLTLEASQDPSTIRTMVQWAPTKKVVFTGSLSNQEITLHFTSPFRYYDDLTLITSYEIRNQDYAGDFSFQWATNKKITFGAAVRATPRTQKQLTLQWTSPFTNFEELSWDSRYEVKNEKHIITLSVEAGRNQNIDFTTSWRINLPYHKEFDMQLTGITREPLSFNSVYYLRNQAHSMNVNFKWESNKKVELSGEFAGARSDRKSASLSLKTPFPGYENLGFESSYTIAGDKYSSSITVHWINDQEIQMQGRFQLSSTKLDAEFTLATPFRDYENFRFATELSFVPNDYTATITTQWQRNQQIQLTGRYQATSSKLNAELTLTTPFRDYENTRLATEFVYAPSDYTAMITMQWQRNQQIKLIGHYKLTSSNLETELTVMTPFRDYENLKFTAGLGFERDFEYSTAISAKWAEMKQVEMSGMIKLTSTQLETELTITTPFREYNNYKMAAVVQYTPDDYEATLQFDYPYNGYNGRGIFGFTLINKEHKQFSIDAKTPFYPEFAFISSYDFDQNGHASITTLKYGQDVTNLIIKSNARRFNVEFTSPFTNFEDLQLGIDYNIRGFDYDATVTFTSSALSGRVLLTARLAGLKDLSISFSSPFRGFENIRFTSMYELTEQKYTSTAKLIYNRETIKLDTDIQYDTRRKSIAVTFTSPIPNMEYLMVSTEFGKRRDNYTGEFTFQWDQQRKIKVSGSVNNMDSFPKSFIVEVKTPFRGYQSQSLTTNLDRSPNGYRYGLIAEYNNGQTIEYSGTYTFDTNQRVMMVSENRFTMSPNTFVNFKLDMTHTTSGCSSGRYSSYGRSCSHANALNTELKTSFDAVPFVKYEHEYTYVESRKLSSKHKFSWSESQAIDIAYDLVALSDDIYNAQLSLNTPFRGYESYKMLTKTKYTPNKITQETTLQWPSNQHITSIVLYDYTTDVYIFDVETTSSFRDMRQFAFKTTCKPFEHTDNHASSFAMEMNGEQVYDLQLKFTDNSDSRTTRTTGDVQLRTKAFPVGVTYSVSVGDKDVELAGEFNWNLNEADKKVGAQVVSYDRSRGSDLNRRFRIETTYPSRTMFFNYELDKTSTRFTNEILFSWKRGVQMGYEVVLDDKSTRSKAIYDGKVAFSHPVRSVEFNLHHEKAQRQMTTAVEFNWDALRTDSQKARTILAIRDDSRGKALHHQATVTFEHPALRKAVVSQFEFVFNEADIILSTKAELEYAVESSQNIRFATTLRDVSMRDVKNYTLSASLLHPVMRVDSDIEGFVAYSPRAIEGAARFDYLTRRGQTINSVLRGRIDKIRKAIELEMHSPVKSAMFSGQYNTEYRGDLDKYTVSVTGSTDNGRPIRATLDLQNKPQKQLDLVVYYDPDNSNKKFEVHGGWESRSAFNVEASHSINGARTTDALYNTRLNNSHLMHTRLYWRPSAYSDIKETTERTKRSVSESFVNEWEAIRQQVEREVRGHYSEYQRHIDSTTEPFLTQTRREWSRLANDVSRYVDSLSTLYDNNEFFMRDTHKVSMSVYEAAERIFSEYSRTMAYYYEYYKYLLNREYTIYMRELDSKIQEYSVKFQQSYDENYVQMMRKYEMMKREATQKYDEYMATLNRNYDEGYQKLEVYSAEVMDKLYNKGEQLMNKASPYIQKYYPGAEKLVNDVIDRLNNAVMTLYNKVEGHPYYQHASSIKDTVSGHMRNGKEYMSDFGSRYSDMFNDYSSKYGNMYDDIANHPTTQLMKDHASWILDTLNLKENAVKFSQVGIEQGQKVIEDTVRDLVHQYIRPDISHVTVYEPEQGEIQYEQYLPFEMKTLDEIPEVDVESLPYYSQIKAQYEKYEPYIANYSMLDTYYKYKPTLDINNWIPPFKAQAMLIGSQHFVTFDNTFYDFAGQCSYVLAHDFIDANFSVIVNYQKQGREVSKRSMVVLSDNRQIEITPDYRVNVDGENQEMPIEFDNTMVRRMGPTVRIDNRRGVSIVCNWQRDICTLHMSGWYFGKTAGLWGTYNNEKNDDFLTASRQRTTDVNTFTSSWNLDESCRSSNMATVVPVEVDTAGYRACAAYFQEQSSPFRACFSQVDTSAFFDMCVTDVTKKGDYVTGMCSIADAYISECRRQGIDITMPDTCVTCEGVTGTFNKGETVTVNGGRNTRSSDVVFIVENQECNRDTGSQLNNVVKQLEKQLRNQGLMRNRYAVVGFGGEGVHDLPHVHTGNGKIFNDFRGVSGAIESLPYFEEKNSDIFEAIAYAAGLPFRSGISKTFVLLTCSECNPAQMKLDYSAMLSFLIEHDITLHIAKDHSFKLRAANKKKASMIVGIDGNSVYTLKDQRDKVLAGDKALYQQLQIPKDICVALAQETNGTMFNADKLTTGRMNHQKKYRDVFARRIAMTAEPNGCQICTCEDDEFGVGYSDCRPCVEPKRFAIIQAEGVDMEGDNDVLDNEDDNGEDVRFKVRYEEYRKLPNKKRPSKKSARKLKKTRQQKRERAWF</sequence>
<feature type="compositionally biased region" description="Basic residues" evidence="6">
    <location>
        <begin position="4607"/>
        <end position="4625"/>
    </location>
</feature>
<dbReference type="InterPro" id="IPR015817">
    <property type="entry name" value="Vitellinogen_open_b-sht_sub1"/>
</dbReference>
<feature type="signal peptide" evidence="7">
    <location>
        <begin position="1"/>
        <end position="23"/>
    </location>
</feature>
<dbReference type="InterPro" id="IPR015816">
    <property type="entry name" value="Vitellinogen_b-sht_N"/>
</dbReference>
<evidence type="ECO:0000256" key="5">
    <source>
        <dbReference type="PROSITE-ProRule" id="PRU00557"/>
    </source>
</evidence>
<gene>
    <name evidence="11" type="primary">LOC106814086</name>
</gene>
<proteinExistence type="predicted"/>
<reference evidence="11" key="1">
    <citation type="submission" date="2025-08" db="UniProtKB">
        <authorList>
            <consortium name="RefSeq"/>
        </authorList>
    </citation>
    <scope>IDENTIFICATION</scope>
</reference>
<dbReference type="SMART" id="SM00638">
    <property type="entry name" value="LPD_N"/>
    <property type="match status" value="1"/>
</dbReference>
<dbReference type="SUPFAM" id="SSF48431">
    <property type="entry name" value="Lipovitellin-phosvitin complex, superhelical domain"/>
    <property type="match status" value="1"/>
</dbReference>
<dbReference type="Gene3D" id="2.30.230.10">
    <property type="entry name" value="Lipovitellin, beta-sheet shell regions, chain A"/>
    <property type="match status" value="1"/>
</dbReference>
<dbReference type="PANTHER" id="PTHR23345">
    <property type="entry name" value="VITELLOGENIN-RELATED"/>
    <property type="match status" value="1"/>
</dbReference>
<dbReference type="PROSITE" id="PS51233">
    <property type="entry name" value="VWFD"/>
    <property type="match status" value="1"/>
</dbReference>
<feature type="region of interest" description="Disordered" evidence="6">
    <location>
        <begin position="4607"/>
        <end position="4633"/>
    </location>
</feature>
<dbReference type="SMART" id="SM01169">
    <property type="entry name" value="DUF1943"/>
    <property type="match status" value="1"/>
</dbReference>
<dbReference type="PROSITE" id="PS51211">
    <property type="entry name" value="VITELLOGENIN"/>
    <property type="match status" value="1"/>
</dbReference>
<dbReference type="InterPro" id="IPR001846">
    <property type="entry name" value="VWF_type-D"/>
</dbReference>
<dbReference type="Gene3D" id="2.20.80.10">
    <property type="entry name" value="Lipovitellin-phosvitin complex, chain A, domain 4"/>
    <property type="match status" value="1"/>
</dbReference>
<evidence type="ECO:0000256" key="6">
    <source>
        <dbReference type="SAM" id="MobiDB-lite"/>
    </source>
</evidence>
<dbReference type="SUPFAM" id="SSF56968">
    <property type="entry name" value="Lipovitellin-phosvitin complex, beta-sheet shell regions"/>
    <property type="match status" value="2"/>
</dbReference>
<dbReference type="InterPro" id="IPR014853">
    <property type="entry name" value="VWF/SSPO/ZAN-like_Cys-rich_dom"/>
</dbReference>
<evidence type="ECO:0000256" key="2">
    <source>
        <dbReference type="ARBA" id="ARBA00022761"/>
    </source>
</evidence>
<dbReference type="SUPFAM" id="SSF58113">
    <property type="entry name" value="Apolipoprotein A-I"/>
    <property type="match status" value="1"/>
</dbReference>
<keyword evidence="1 7" id="KW-0732">Signal</keyword>
<dbReference type="Gene3D" id="1.20.5.1230">
    <property type="entry name" value="Apolipoprotein A-I"/>
    <property type="match status" value="1"/>
</dbReference>
<feature type="domain" description="Vitellogenin" evidence="8">
    <location>
        <begin position="48"/>
        <end position="668"/>
    </location>
</feature>
<comment type="caution">
    <text evidence="5">Lacks conserved residue(s) required for the propagation of feature annotation.</text>
</comment>
<protein>
    <submittedName>
        <fullName evidence="11">Uncharacterized protein LOC106814086</fullName>
    </submittedName>
</protein>
<keyword evidence="2" id="KW-0758">Storage protein</keyword>
<organism evidence="10 11">
    <name type="scientific">Priapulus caudatus</name>
    <name type="common">Priapulid worm</name>
    <dbReference type="NCBI Taxonomy" id="37621"/>
    <lineage>
        <taxon>Eukaryota</taxon>
        <taxon>Metazoa</taxon>
        <taxon>Ecdysozoa</taxon>
        <taxon>Scalidophora</taxon>
        <taxon>Priapulida</taxon>
        <taxon>Priapulimorpha</taxon>
        <taxon>Priapulimorphida</taxon>
        <taxon>Priapulidae</taxon>
        <taxon>Priapulus</taxon>
    </lineage>
</organism>
<evidence type="ECO:0000256" key="3">
    <source>
        <dbReference type="ARBA" id="ARBA00023157"/>
    </source>
</evidence>